<name>A0A0A9F791_ARUDO</name>
<organism evidence="1">
    <name type="scientific">Arundo donax</name>
    <name type="common">Giant reed</name>
    <name type="synonym">Donax arundinaceus</name>
    <dbReference type="NCBI Taxonomy" id="35708"/>
    <lineage>
        <taxon>Eukaryota</taxon>
        <taxon>Viridiplantae</taxon>
        <taxon>Streptophyta</taxon>
        <taxon>Embryophyta</taxon>
        <taxon>Tracheophyta</taxon>
        <taxon>Spermatophyta</taxon>
        <taxon>Magnoliopsida</taxon>
        <taxon>Liliopsida</taxon>
        <taxon>Poales</taxon>
        <taxon>Poaceae</taxon>
        <taxon>PACMAD clade</taxon>
        <taxon>Arundinoideae</taxon>
        <taxon>Arundineae</taxon>
        <taxon>Arundo</taxon>
    </lineage>
</organism>
<reference evidence="1" key="1">
    <citation type="submission" date="2014-09" db="EMBL/GenBank/DDBJ databases">
        <authorList>
            <person name="Magalhaes I.L.F."/>
            <person name="Oliveira U."/>
            <person name="Santos F.R."/>
            <person name="Vidigal T.H.D.A."/>
            <person name="Brescovit A.D."/>
            <person name="Santos A.J."/>
        </authorList>
    </citation>
    <scope>NUCLEOTIDE SEQUENCE</scope>
    <source>
        <tissue evidence="1">Shoot tissue taken approximately 20 cm above the soil surface</tissue>
    </source>
</reference>
<evidence type="ECO:0000313" key="1">
    <source>
        <dbReference type="EMBL" id="JAE08207.1"/>
    </source>
</evidence>
<dbReference type="EMBL" id="GBRH01189689">
    <property type="protein sequence ID" value="JAE08207.1"/>
    <property type="molecule type" value="Transcribed_RNA"/>
</dbReference>
<proteinExistence type="predicted"/>
<protein>
    <submittedName>
        <fullName evidence="1">Uncharacterized protein</fullName>
    </submittedName>
</protein>
<dbReference type="AlphaFoldDB" id="A0A0A9F791"/>
<sequence>MDIKLRVRRQNRMCDHPPISKDSDDVDCKVPCVLLFLFYCELQIQIYVDPFTSLM</sequence>
<accession>A0A0A9F791</accession>
<reference evidence="1" key="2">
    <citation type="journal article" date="2015" name="Data Brief">
        <title>Shoot transcriptome of the giant reed, Arundo donax.</title>
        <authorList>
            <person name="Barrero R.A."/>
            <person name="Guerrero F.D."/>
            <person name="Moolhuijzen P."/>
            <person name="Goolsby J.A."/>
            <person name="Tidwell J."/>
            <person name="Bellgard S.E."/>
            <person name="Bellgard M.I."/>
        </authorList>
    </citation>
    <scope>NUCLEOTIDE SEQUENCE</scope>
    <source>
        <tissue evidence="1">Shoot tissue taken approximately 20 cm above the soil surface</tissue>
    </source>
</reference>